<accession>A0AAQ4DAP5</accession>
<dbReference type="GO" id="GO:0019825">
    <property type="term" value="F:oxygen binding"/>
    <property type="evidence" value="ECO:0007669"/>
    <property type="project" value="InterPro"/>
</dbReference>
<feature type="domain" description="Globin" evidence="7">
    <location>
        <begin position="18"/>
        <end position="162"/>
    </location>
</feature>
<dbReference type="GO" id="GO:0005344">
    <property type="term" value="F:oxygen carrier activity"/>
    <property type="evidence" value="ECO:0007669"/>
    <property type="project" value="UniProtKB-KW"/>
</dbReference>
<comment type="similarity">
    <text evidence="6">Belongs to the globin family.</text>
</comment>
<sequence>MGKRLSRMSAGQVDPRTGMSDREKRLVLESWRRFCEKNPNYGVLLLLGMFTKHPEYLKLFRSFKGRNLRTLHDDPKFRAHASAVGHQLSAMVECLDEPVVLIELIRKNAIKHRAQPGLRAENFEGLFSAVLSEIIASDRCLMTHDTVKAWERLFEVRYLPLF</sequence>
<gene>
    <name evidence="8" type="ORF">V5799_002833</name>
</gene>
<evidence type="ECO:0000313" key="9">
    <source>
        <dbReference type="Proteomes" id="UP001321473"/>
    </source>
</evidence>
<evidence type="ECO:0000256" key="4">
    <source>
        <dbReference type="ARBA" id="ARBA00022723"/>
    </source>
</evidence>
<dbReference type="GO" id="GO:0046872">
    <property type="term" value="F:metal ion binding"/>
    <property type="evidence" value="ECO:0007669"/>
    <property type="project" value="UniProtKB-KW"/>
</dbReference>
<protein>
    <recommendedName>
        <fullName evidence="7">Globin domain-containing protein</fullName>
    </recommendedName>
</protein>
<dbReference type="GO" id="GO:0020037">
    <property type="term" value="F:heme binding"/>
    <property type="evidence" value="ECO:0007669"/>
    <property type="project" value="InterPro"/>
</dbReference>
<evidence type="ECO:0000256" key="2">
    <source>
        <dbReference type="ARBA" id="ARBA00022617"/>
    </source>
</evidence>
<evidence type="ECO:0000259" key="7">
    <source>
        <dbReference type="PROSITE" id="PS01033"/>
    </source>
</evidence>
<dbReference type="InterPro" id="IPR009050">
    <property type="entry name" value="Globin-like_sf"/>
</dbReference>
<evidence type="ECO:0000256" key="5">
    <source>
        <dbReference type="ARBA" id="ARBA00023004"/>
    </source>
</evidence>
<dbReference type="PROSITE" id="PS01033">
    <property type="entry name" value="GLOBIN"/>
    <property type="match status" value="1"/>
</dbReference>
<dbReference type="AlphaFoldDB" id="A0AAQ4DAP5"/>
<keyword evidence="5" id="KW-0408">Iron</keyword>
<dbReference type="InterPro" id="IPR012292">
    <property type="entry name" value="Globin/Proto"/>
</dbReference>
<dbReference type="SUPFAM" id="SSF46458">
    <property type="entry name" value="Globin-like"/>
    <property type="match status" value="1"/>
</dbReference>
<evidence type="ECO:0000256" key="3">
    <source>
        <dbReference type="ARBA" id="ARBA00022621"/>
    </source>
</evidence>
<dbReference type="Proteomes" id="UP001321473">
    <property type="component" value="Unassembled WGS sequence"/>
</dbReference>
<evidence type="ECO:0000256" key="1">
    <source>
        <dbReference type="ARBA" id="ARBA00022448"/>
    </source>
</evidence>
<keyword evidence="4" id="KW-0479">Metal-binding</keyword>
<keyword evidence="3 6" id="KW-0561">Oxygen transport</keyword>
<dbReference type="PANTHER" id="PTHR47217">
    <property type="entry name" value="GLOBIN-LIKE PROTEIN"/>
    <property type="match status" value="1"/>
</dbReference>
<dbReference type="InterPro" id="IPR044399">
    <property type="entry name" value="Mb-like_M"/>
</dbReference>
<keyword evidence="2 6" id="KW-0349">Heme</keyword>
<keyword evidence="9" id="KW-1185">Reference proteome</keyword>
<organism evidence="8 9">
    <name type="scientific">Amblyomma americanum</name>
    <name type="common">Lone star tick</name>
    <dbReference type="NCBI Taxonomy" id="6943"/>
    <lineage>
        <taxon>Eukaryota</taxon>
        <taxon>Metazoa</taxon>
        <taxon>Ecdysozoa</taxon>
        <taxon>Arthropoda</taxon>
        <taxon>Chelicerata</taxon>
        <taxon>Arachnida</taxon>
        <taxon>Acari</taxon>
        <taxon>Parasitiformes</taxon>
        <taxon>Ixodida</taxon>
        <taxon>Ixodoidea</taxon>
        <taxon>Ixodidae</taxon>
        <taxon>Amblyomminae</taxon>
        <taxon>Amblyomma</taxon>
    </lineage>
</organism>
<dbReference type="Pfam" id="PF00042">
    <property type="entry name" value="Globin"/>
    <property type="match status" value="1"/>
</dbReference>
<keyword evidence="1 6" id="KW-0813">Transport</keyword>
<comment type="caution">
    <text evidence="8">The sequence shown here is derived from an EMBL/GenBank/DDBJ whole genome shotgun (WGS) entry which is preliminary data.</text>
</comment>
<reference evidence="8 9" key="1">
    <citation type="journal article" date="2023" name="Arcadia Sci">
        <title>De novo assembly of a long-read Amblyomma americanum tick genome.</title>
        <authorList>
            <person name="Chou S."/>
            <person name="Poskanzer K.E."/>
            <person name="Rollins M."/>
            <person name="Thuy-Boun P.S."/>
        </authorList>
    </citation>
    <scope>NUCLEOTIDE SEQUENCE [LARGE SCALE GENOMIC DNA]</scope>
    <source>
        <strain evidence="8">F_SG_1</strain>
        <tissue evidence="8">Salivary glands</tissue>
    </source>
</reference>
<dbReference type="InterPro" id="IPR000971">
    <property type="entry name" value="Globin"/>
</dbReference>
<proteinExistence type="inferred from homology"/>
<evidence type="ECO:0000313" key="8">
    <source>
        <dbReference type="EMBL" id="KAK8759535.1"/>
    </source>
</evidence>
<dbReference type="Gene3D" id="1.10.490.10">
    <property type="entry name" value="Globins"/>
    <property type="match status" value="1"/>
</dbReference>
<name>A0AAQ4DAP5_AMBAM</name>
<evidence type="ECO:0000256" key="6">
    <source>
        <dbReference type="RuleBase" id="RU000356"/>
    </source>
</evidence>
<dbReference type="EMBL" id="JARKHS020032949">
    <property type="protein sequence ID" value="KAK8759535.1"/>
    <property type="molecule type" value="Genomic_DNA"/>
</dbReference>
<dbReference type="PANTHER" id="PTHR47217:SF1">
    <property type="entry name" value="GLOBIN-LIKE PROTEIN"/>
    <property type="match status" value="1"/>
</dbReference>
<dbReference type="CDD" id="cd01040">
    <property type="entry name" value="Mb-like"/>
    <property type="match status" value="1"/>
</dbReference>